<organism evidence="1 2">
    <name type="scientific">Saccharothrix variisporea</name>
    <dbReference type="NCBI Taxonomy" id="543527"/>
    <lineage>
        <taxon>Bacteria</taxon>
        <taxon>Bacillati</taxon>
        <taxon>Actinomycetota</taxon>
        <taxon>Actinomycetes</taxon>
        <taxon>Pseudonocardiales</taxon>
        <taxon>Pseudonocardiaceae</taxon>
        <taxon>Saccharothrix</taxon>
    </lineage>
</organism>
<keyword evidence="2" id="KW-1185">Reference proteome</keyword>
<name>A0A495XDK0_9PSEU</name>
<dbReference type="AlphaFoldDB" id="A0A495XDK0"/>
<evidence type="ECO:0000313" key="1">
    <source>
        <dbReference type="EMBL" id="RKT72330.1"/>
    </source>
</evidence>
<reference evidence="1 2" key="1">
    <citation type="submission" date="2018-10" db="EMBL/GenBank/DDBJ databases">
        <title>Sequencing the genomes of 1000 actinobacteria strains.</title>
        <authorList>
            <person name="Klenk H.-P."/>
        </authorList>
    </citation>
    <scope>NUCLEOTIDE SEQUENCE [LARGE SCALE GENOMIC DNA]</scope>
    <source>
        <strain evidence="1 2">DSM 43911</strain>
    </source>
</reference>
<protein>
    <submittedName>
        <fullName evidence="1">Uncharacterized protein</fullName>
    </submittedName>
</protein>
<dbReference type="Proteomes" id="UP000272729">
    <property type="component" value="Unassembled WGS sequence"/>
</dbReference>
<dbReference type="EMBL" id="RBXR01000001">
    <property type="protein sequence ID" value="RKT72330.1"/>
    <property type="molecule type" value="Genomic_DNA"/>
</dbReference>
<proteinExistence type="predicted"/>
<gene>
    <name evidence="1" type="ORF">DFJ66_5640</name>
</gene>
<evidence type="ECO:0000313" key="2">
    <source>
        <dbReference type="Proteomes" id="UP000272729"/>
    </source>
</evidence>
<comment type="caution">
    <text evidence="1">The sequence shown here is derived from an EMBL/GenBank/DDBJ whole genome shotgun (WGS) entry which is preliminary data.</text>
</comment>
<sequence>MVLRFLHRVYERGGAEDLKVAAEALRRTRSWTVAEKVVGNRRAITRRGEQQVE</sequence>
<dbReference type="RefSeq" id="WP_170199694.1">
    <property type="nucleotide sequence ID" value="NZ_JBIUBA010000037.1"/>
</dbReference>
<accession>A0A495XDK0</accession>